<dbReference type="GO" id="GO:0003756">
    <property type="term" value="F:protein disulfide isomerase activity"/>
    <property type="evidence" value="ECO:0007669"/>
    <property type="project" value="TreeGrafter"/>
</dbReference>
<dbReference type="HOGENOM" id="CLU_054449_1_0_1"/>
<feature type="coiled-coil region" evidence="1">
    <location>
        <begin position="319"/>
        <end position="346"/>
    </location>
</feature>
<dbReference type="GO" id="GO:0006457">
    <property type="term" value="P:protein folding"/>
    <property type="evidence" value="ECO:0007669"/>
    <property type="project" value="TreeGrafter"/>
</dbReference>
<dbReference type="Pfam" id="PF00085">
    <property type="entry name" value="Thioredoxin"/>
    <property type="match status" value="1"/>
</dbReference>
<dbReference type="InterPro" id="IPR013766">
    <property type="entry name" value="Thioredoxin_domain"/>
</dbReference>
<dbReference type="FunCoup" id="G0P4R4">
    <property type="interactions" value="6"/>
</dbReference>
<dbReference type="PROSITE" id="PS51352">
    <property type="entry name" value="THIOREDOXIN_2"/>
    <property type="match status" value="1"/>
</dbReference>
<keyword evidence="1" id="KW-0175">Coiled coil</keyword>
<reference evidence="4" key="1">
    <citation type="submission" date="2011-07" db="EMBL/GenBank/DDBJ databases">
        <authorList>
            <consortium name="Caenorhabditis brenneri Sequencing and Analysis Consortium"/>
            <person name="Wilson R.K."/>
        </authorList>
    </citation>
    <scope>NUCLEOTIDE SEQUENCE [LARGE SCALE GENOMIC DNA]</scope>
    <source>
        <strain evidence="4">PB2801</strain>
    </source>
</reference>
<dbReference type="AlphaFoldDB" id="G0P4R4"/>
<evidence type="ECO:0000313" key="3">
    <source>
        <dbReference type="EMBL" id="EGT45019.1"/>
    </source>
</evidence>
<sequence length="377" mass="43669">MRDSRLAFVAFTASWCPFSQNLLNSFTESARIYTQKYPNKKTVWGNVDCMEEDALSNKYGITKFPTMKVFFYGHLMTEYRGSRHSNALIQYVEQMENTTNLVDLKAVESLTQWQIHVIPTKGTLILWFPRGSPPFELILKAIALIHDQLTVVVPVATNLLEHEEHKLWFSLDGEHVQRFNGSITSFNEIVEWIKQKSVGMVRELTFSNMEELVEEAKPMLILLRNPNDKETDVKFVQAIRRELDESTLSKIVPLLADGNILEVVLRHFNKGIEDLPFLIIDQFVHSYPAPWTGDEIFSKGNIKQFVADLFNDTHHRKLHQKVEDLLKKILSETENLERAAQLEEKTTETPNLLDQKESVFKQLKPAKNRYSFAKEEL</sequence>
<dbReference type="PANTHER" id="PTHR46295">
    <property type="entry name" value="ENDOPLASMIC RETICULUM RESIDENT PROTEIN 44"/>
    <property type="match status" value="1"/>
</dbReference>
<dbReference type="GO" id="GO:0005793">
    <property type="term" value="C:endoplasmic reticulum-Golgi intermediate compartment"/>
    <property type="evidence" value="ECO:0007669"/>
    <property type="project" value="TreeGrafter"/>
</dbReference>
<organism evidence="4">
    <name type="scientific">Caenorhabditis brenneri</name>
    <name type="common">Nematode worm</name>
    <dbReference type="NCBI Taxonomy" id="135651"/>
    <lineage>
        <taxon>Eukaryota</taxon>
        <taxon>Metazoa</taxon>
        <taxon>Ecdysozoa</taxon>
        <taxon>Nematoda</taxon>
        <taxon>Chromadorea</taxon>
        <taxon>Rhabditida</taxon>
        <taxon>Rhabditina</taxon>
        <taxon>Rhabditomorpha</taxon>
        <taxon>Rhabditoidea</taxon>
        <taxon>Rhabditidae</taxon>
        <taxon>Peloderinae</taxon>
        <taxon>Caenorhabditis</taxon>
    </lineage>
</organism>
<dbReference type="Pfam" id="PF13848">
    <property type="entry name" value="Thioredoxin_6"/>
    <property type="match status" value="1"/>
</dbReference>
<dbReference type="GO" id="GO:0005789">
    <property type="term" value="C:endoplasmic reticulum membrane"/>
    <property type="evidence" value="ECO:0007669"/>
    <property type="project" value="TreeGrafter"/>
</dbReference>
<dbReference type="STRING" id="135651.G0P4R4"/>
<gene>
    <name evidence="3" type="ORF">CAEBREN_04224</name>
</gene>
<dbReference type="InParanoid" id="G0P4R4"/>
<dbReference type="OrthoDB" id="427280at2759"/>
<proteinExistence type="predicted"/>
<dbReference type="InterPro" id="IPR036249">
    <property type="entry name" value="Thioredoxin-like_sf"/>
</dbReference>
<dbReference type="Proteomes" id="UP000008068">
    <property type="component" value="Unassembled WGS sequence"/>
</dbReference>
<name>G0P4R4_CAEBE</name>
<protein>
    <recommendedName>
        <fullName evidence="2">Thioredoxin domain-containing protein</fullName>
    </recommendedName>
</protein>
<dbReference type="OMA" id="ANRIAMC"/>
<evidence type="ECO:0000256" key="1">
    <source>
        <dbReference type="SAM" id="Coils"/>
    </source>
</evidence>
<feature type="domain" description="Thioredoxin" evidence="2">
    <location>
        <begin position="1"/>
        <end position="97"/>
    </location>
</feature>
<dbReference type="InterPro" id="IPR052643">
    <property type="entry name" value="ERP44"/>
</dbReference>
<dbReference type="EMBL" id="GL380066">
    <property type="protein sequence ID" value="EGT45019.1"/>
    <property type="molecule type" value="Genomic_DNA"/>
</dbReference>
<dbReference type="PANTHER" id="PTHR46295:SF3">
    <property type="entry name" value="THIOREDOXIN DOMAIN-CONTAINING PROTEIN"/>
    <property type="match status" value="1"/>
</dbReference>
<keyword evidence="4" id="KW-1185">Reference proteome</keyword>
<accession>G0P4R4</accession>
<dbReference type="eggNOG" id="KOG0912">
    <property type="taxonomic scope" value="Eukaryota"/>
</dbReference>
<evidence type="ECO:0000259" key="2">
    <source>
        <dbReference type="PROSITE" id="PS51352"/>
    </source>
</evidence>
<dbReference type="Gene3D" id="3.40.30.10">
    <property type="entry name" value="Glutaredoxin"/>
    <property type="match status" value="2"/>
</dbReference>
<dbReference type="SUPFAM" id="SSF52833">
    <property type="entry name" value="Thioredoxin-like"/>
    <property type="match status" value="2"/>
</dbReference>
<evidence type="ECO:0000313" key="4">
    <source>
        <dbReference type="Proteomes" id="UP000008068"/>
    </source>
</evidence>